<gene>
    <name evidence="1" type="ORF">DKK75_06480</name>
</gene>
<organism evidence="1 2">
    <name type="scientific">Bifidobacterium asteroides</name>
    <dbReference type="NCBI Taxonomy" id="1684"/>
    <lineage>
        <taxon>Bacteria</taxon>
        <taxon>Bacillati</taxon>
        <taxon>Actinomycetota</taxon>
        <taxon>Actinomycetes</taxon>
        <taxon>Bifidobacteriales</taxon>
        <taxon>Bifidobacteriaceae</taxon>
        <taxon>Bifidobacterium</taxon>
    </lineage>
</organism>
<evidence type="ECO:0000313" key="2">
    <source>
        <dbReference type="Proteomes" id="UP000247744"/>
    </source>
</evidence>
<proteinExistence type="predicted"/>
<dbReference type="RefSeq" id="WP_110452621.1">
    <property type="nucleotide sequence ID" value="NZ_QGLL01000009.1"/>
</dbReference>
<dbReference type="Proteomes" id="UP000247744">
    <property type="component" value="Unassembled WGS sequence"/>
</dbReference>
<reference evidence="1 2" key="1">
    <citation type="submission" date="2018-05" db="EMBL/GenBank/DDBJ databases">
        <title>Reference genomes for bee gut microbiota database.</title>
        <authorList>
            <person name="Ellegaard K.M."/>
        </authorList>
    </citation>
    <scope>NUCLEOTIDE SEQUENCE [LARGE SCALE GENOMIC DNA]</scope>
    <source>
        <strain evidence="1 2">ESL0200</strain>
    </source>
</reference>
<name>A0A318MBR1_9BIFI</name>
<dbReference type="Gene3D" id="3.40.50.2300">
    <property type="match status" value="1"/>
</dbReference>
<dbReference type="AlphaFoldDB" id="A0A318MBR1"/>
<dbReference type="EMBL" id="QGLL01000009">
    <property type="protein sequence ID" value="PXY81391.1"/>
    <property type="molecule type" value="Genomic_DNA"/>
</dbReference>
<protein>
    <submittedName>
        <fullName evidence="1">Uncharacterized protein</fullName>
    </submittedName>
</protein>
<evidence type="ECO:0000313" key="1">
    <source>
        <dbReference type="EMBL" id="PXY81391.1"/>
    </source>
</evidence>
<sequence length="78" mass="8700">MMMNEGCRPERTFLLKGKQPYAAEDAEQIVQTVLKTHTTPVLVHPDYLSIALVQTLERQGCRIPNDLFMTTIAAAPDA</sequence>
<comment type="caution">
    <text evidence="1">The sequence shown here is derived from an EMBL/GenBank/DDBJ whole genome shotgun (WGS) entry which is preliminary data.</text>
</comment>
<accession>A0A318MBR1</accession>